<keyword evidence="5" id="KW-0675">Receptor</keyword>
<organism evidence="5 6">
    <name type="scientific">Sphingobacterium spiritivorum ATCC 33300</name>
    <dbReference type="NCBI Taxonomy" id="525372"/>
    <lineage>
        <taxon>Bacteria</taxon>
        <taxon>Pseudomonadati</taxon>
        <taxon>Bacteroidota</taxon>
        <taxon>Sphingobacteriia</taxon>
        <taxon>Sphingobacteriales</taxon>
        <taxon>Sphingobacteriaceae</taxon>
        <taxon>Sphingobacterium</taxon>
    </lineage>
</organism>
<comment type="subcellular location">
    <subcellularLocation>
        <location evidence="1">Cell outer membrane</location>
    </subcellularLocation>
</comment>
<protein>
    <submittedName>
        <fullName evidence="5">TonB-dependent receptor</fullName>
    </submittedName>
</protein>
<dbReference type="InterPro" id="IPR000531">
    <property type="entry name" value="Beta-barrel_TonB"/>
</dbReference>
<dbReference type="InterPro" id="IPR036942">
    <property type="entry name" value="Beta-barrel_TonB_sf"/>
</dbReference>
<keyword evidence="3" id="KW-0998">Cell outer membrane</keyword>
<evidence type="ECO:0000259" key="4">
    <source>
        <dbReference type="Pfam" id="PF00593"/>
    </source>
</evidence>
<feature type="non-terminal residue" evidence="5">
    <location>
        <position position="1"/>
    </location>
</feature>
<dbReference type="HOGENOM" id="CLU_722671_0_0_10"/>
<dbReference type="Gene3D" id="2.40.170.20">
    <property type="entry name" value="TonB-dependent receptor, beta-barrel domain"/>
    <property type="match status" value="1"/>
</dbReference>
<dbReference type="Proteomes" id="UP000006241">
    <property type="component" value="Unassembled WGS sequence"/>
</dbReference>
<proteinExistence type="predicted"/>
<name>C2FUK7_SPHSI</name>
<accession>C2FUK7</accession>
<gene>
    <name evidence="5" type="ORF">HMPREF0765_1013</name>
</gene>
<reference evidence="5 6" key="1">
    <citation type="submission" date="2009-01" db="EMBL/GenBank/DDBJ databases">
        <authorList>
            <person name="Qin X."/>
            <person name="Bachman B."/>
            <person name="Battles P."/>
            <person name="Bell A."/>
            <person name="Bess C."/>
            <person name="Bickham C."/>
            <person name="Chaboub L."/>
            <person name="Chen D."/>
            <person name="Coyle M."/>
            <person name="Deiros D.R."/>
            <person name="Dinh H."/>
            <person name="Forbes L."/>
            <person name="Fowler G."/>
            <person name="Francisco L."/>
            <person name="Fu Q."/>
            <person name="Gubbala S."/>
            <person name="Hale W."/>
            <person name="Han Y."/>
            <person name="Hemphill L."/>
            <person name="Highlander S.K."/>
            <person name="Hirani K."/>
            <person name="Hogues M."/>
            <person name="Jackson L."/>
            <person name="Jakkamsetti A."/>
            <person name="Javaid M."/>
            <person name="Jiang H."/>
            <person name="Korchina V."/>
            <person name="Kovar C."/>
            <person name="Lara F."/>
            <person name="Lee S."/>
            <person name="Mata R."/>
            <person name="Mathew T."/>
            <person name="Moen C."/>
            <person name="Morales K."/>
            <person name="Munidasa M."/>
            <person name="Nazareth L."/>
            <person name="Ngo R."/>
            <person name="Nguyen L."/>
            <person name="Okwuonu G."/>
            <person name="Ongeri F."/>
            <person name="Patil S."/>
            <person name="Petrosino J."/>
            <person name="Pham C."/>
            <person name="Pham P."/>
            <person name="Pu L.-L."/>
            <person name="Puazo M."/>
            <person name="Raj R."/>
            <person name="Reid J."/>
            <person name="Rouhana J."/>
            <person name="Saada N."/>
            <person name="Shang Y."/>
            <person name="Simmons D."/>
            <person name="Thornton R."/>
            <person name="Warren J."/>
            <person name="Weissenberger G."/>
            <person name="Zhang J."/>
            <person name="Zhang L."/>
            <person name="Zhou C."/>
            <person name="Zhu D."/>
            <person name="Muzny D."/>
            <person name="Worley K."/>
            <person name="Gibbs R."/>
        </authorList>
    </citation>
    <scope>NUCLEOTIDE SEQUENCE [LARGE SCALE GENOMIC DNA]</scope>
    <source>
        <strain evidence="5 6">ATCC 33300</strain>
    </source>
</reference>
<feature type="domain" description="TonB-dependent receptor-like beta-barrel" evidence="4">
    <location>
        <begin position="9"/>
        <end position="236"/>
    </location>
</feature>
<evidence type="ECO:0000256" key="1">
    <source>
        <dbReference type="ARBA" id="ARBA00004442"/>
    </source>
</evidence>
<dbReference type="SUPFAM" id="SSF56935">
    <property type="entry name" value="Porins"/>
    <property type="match status" value="1"/>
</dbReference>
<dbReference type="EMBL" id="ACHB01000024">
    <property type="protein sequence ID" value="EEI93404.1"/>
    <property type="molecule type" value="Genomic_DNA"/>
</dbReference>
<dbReference type="Pfam" id="PF00593">
    <property type="entry name" value="TonB_dep_Rec_b-barrel"/>
    <property type="match status" value="1"/>
</dbReference>
<sequence length="382" mass="42460">FASFGMYQASYATNPTWDPDNGTAYDINGAGTGVLPSGYRRVQQANPDLRWESATQHNIGIDFGFFNQKLTGSFDYFKKQTEDILISPPFIAALGEGGNRWVNGASMSNKGYEVLLSYASSHSDWKYSITGNIAGYRNKIVKLPEDVINSYPGNGVDQTILNRPLNSMFGYVADGLFKTEEEVSAHAEQVGKGLGRIRYKDINQDGRIGDEDRTWLGISDPDFIYGINLSVGYKQWDFSMFWNGVYGGLVNNTAKGYTDFISFFGGENYGTRVLDAWSAQNPQSDIPALSFNDLNNEKRFSSYVVESASYFKLRTLELGYSLSPKALQRIKSQGIRLYILGENLLSFKKTRGNNKYTGVDPETPNSGYPIPFSITAGINVSF</sequence>
<dbReference type="GO" id="GO:0009279">
    <property type="term" value="C:cell outer membrane"/>
    <property type="evidence" value="ECO:0007669"/>
    <property type="project" value="UniProtKB-SubCell"/>
</dbReference>
<evidence type="ECO:0000313" key="5">
    <source>
        <dbReference type="EMBL" id="EEI93404.1"/>
    </source>
</evidence>
<dbReference type="RefSeq" id="WP_003006216.1">
    <property type="nucleotide sequence ID" value="NZ_GG668631.1"/>
</dbReference>
<keyword evidence="2" id="KW-0472">Membrane</keyword>
<evidence type="ECO:0000313" key="6">
    <source>
        <dbReference type="Proteomes" id="UP000006241"/>
    </source>
</evidence>
<comment type="caution">
    <text evidence="5">The sequence shown here is derived from an EMBL/GenBank/DDBJ whole genome shotgun (WGS) entry which is preliminary data.</text>
</comment>
<dbReference type="AlphaFoldDB" id="C2FUK7"/>
<evidence type="ECO:0000256" key="2">
    <source>
        <dbReference type="ARBA" id="ARBA00023136"/>
    </source>
</evidence>
<evidence type="ECO:0000256" key="3">
    <source>
        <dbReference type="ARBA" id="ARBA00023237"/>
    </source>
</evidence>